<proteinExistence type="predicted"/>
<dbReference type="RefSeq" id="WP_090381416.1">
    <property type="nucleotide sequence ID" value="NZ_FNSC01000001.1"/>
</dbReference>
<dbReference type="STRING" id="53406.SAMN05421553_2572"/>
<organism evidence="1 2">
    <name type="scientific">Pseudomonas anguilliseptica</name>
    <dbReference type="NCBI Taxonomy" id="53406"/>
    <lineage>
        <taxon>Bacteria</taxon>
        <taxon>Pseudomonadati</taxon>
        <taxon>Pseudomonadota</taxon>
        <taxon>Gammaproteobacteria</taxon>
        <taxon>Pseudomonadales</taxon>
        <taxon>Pseudomonadaceae</taxon>
        <taxon>Pseudomonas</taxon>
    </lineage>
</organism>
<reference evidence="2" key="1">
    <citation type="submission" date="2016-10" db="EMBL/GenBank/DDBJ databases">
        <authorList>
            <person name="Varghese N."/>
            <person name="Submissions S."/>
        </authorList>
    </citation>
    <scope>NUCLEOTIDE SEQUENCE [LARGE SCALE GENOMIC DNA]</scope>
    <source>
        <strain evidence="2">DSM 12111</strain>
    </source>
</reference>
<evidence type="ECO:0008006" key="3">
    <source>
        <dbReference type="Google" id="ProtNLM"/>
    </source>
</evidence>
<dbReference type="EMBL" id="FNSC01000001">
    <property type="protein sequence ID" value="SED39073.1"/>
    <property type="molecule type" value="Genomic_DNA"/>
</dbReference>
<accession>A0A1H5A9J9</accession>
<sequence length="147" mass="16055">MAEFRRGAAGGGLYERLLQRLAMALDEADSVSALSAQPPLELELRGLTAAEMELIRAYLNRDLDWLRGWHAAAQEMAQIEQLPSSRKVGRTGHKPTAMLPGKVKPLLKRRLQLCCALCGTLAGWQSGNGVQACKACGSQLFRASNHR</sequence>
<dbReference type="Proteomes" id="UP000242849">
    <property type="component" value="Unassembled WGS sequence"/>
</dbReference>
<evidence type="ECO:0000313" key="1">
    <source>
        <dbReference type="EMBL" id="SED39073.1"/>
    </source>
</evidence>
<dbReference type="AlphaFoldDB" id="A0A1H5A9J9"/>
<protein>
    <recommendedName>
        <fullName evidence="3">Zinc-ribbon containing domain-containing protein</fullName>
    </recommendedName>
</protein>
<name>A0A1H5A9J9_PSEAG</name>
<dbReference type="OrthoDB" id="6892877at2"/>
<gene>
    <name evidence="1" type="ORF">SAMN05421553_2572</name>
</gene>
<evidence type="ECO:0000313" key="2">
    <source>
        <dbReference type="Proteomes" id="UP000242849"/>
    </source>
</evidence>
<keyword evidence="2" id="KW-1185">Reference proteome</keyword>